<dbReference type="AlphaFoldDB" id="A0A498MQX9"/>
<feature type="domain" description="HAT C-terminal dimerisation" evidence="2">
    <location>
        <begin position="395"/>
        <end position="453"/>
    </location>
</feature>
<name>A0A498MQX9_LABRO</name>
<sequence length="658" mass="74060">MDRIIASVKQVPLSASTNARRVHVLAEQVQKAVIDGVKEAKYFSLAIDESTDNTDISQLCVFVRYFDGKDFREELLALLPLEDNTTADIIFGKLEDFFKSHGLPLDKINLTVTDGASAMIGKNKGLVSRIKTVAPKTNALHCIIHQSVLCAKLSGELKEVMEKTMKIINHIRGTSSTQHRLFRKFVLESQASHDDLLLHNDVRWLSKGKALERFVELRAQVVDFLKQSKSKAAADHLHVMQDTLYMCNVAFLTDIFSHLNTLNLQLQGKGKSVVNLVEKLDAFGNKLDLFHADLLSGRLLHFNTLKMVGEGNVTDKMKTFITQLKDNFSARFDDFFISRDVIGFVRDPFTISPSGEFSTNAVKMLPLDEAGIQSQLAKIQAAGDMKAALRGAESLSAFWVSCPETYDTLKMLAMYVLTMFSSTYTCEAAFSKMNSIKTHERNRLSTQSLEDCLRISLTAAKPDVKKLVSEGKCNQYGRLHTITPGSVSIWCWMRLFRQSRGENTSVNSVYKYERYLIQASLIGGSLRGIRNPDQCPLHHHRTPINKVSWVPAVPTGQPRLPHHPSGGKRVKRLAWREWRNVTLERGTQTGRPHTPGQGPQPSRLCCQTTPPSGLRSRREIYPEPREKDRFGGKGRKERETEGRFSLTPWHATIWFSAS</sequence>
<gene>
    <name evidence="3" type="ORF">ROHU_023694</name>
</gene>
<dbReference type="Proteomes" id="UP000290572">
    <property type="component" value="Unassembled WGS sequence"/>
</dbReference>
<dbReference type="EMBL" id="QBIY01012604">
    <property type="protein sequence ID" value="RXN22022.1"/>
    <property type="molecule type" value="Genomic_DNA"/>
</dbReference>
<dbReference type="STRING" id="84645.A0A498MQX9"/>
<dbReference type="PANTHER" id="PTHR45913:SF10">
    <property type="entry name" value="DUF4371 DOMAIN-CONTAINING PROTEIN"/>
    <property type="match status" value="1"/>
</dbReference>
<feature type="compositionally biased region" description="Polar residues" evidence="1">
    <location>
        <begin position="585"/>
        <end position="611"/>
    </location>
</feature>
<dbReference type="InterPro" id="IPR012337">
    <property type="entry name" value="RNaseH-like_sf"/>
</dbReference>
<accession>A0A498MQX9</accession>
<feature type="compositionally biased region" description="Basic and acidic residues" evidence="1">
    <location>
        <begin position="616"/>
        <end position="642"/>
    </location>
</feature>
<dbReference type="SUPFAM" id="SSF53098">
    <property type="entry name" value="Ribonuclease H-like"/>
    <property type="match status" value="1"/>
</dbReference>
<proteinExistence type="predicted"/>
<comment type="caution">
    <text evidence="3">The sequence shown here is derived from an EMBL/GenBank/DDBJ whole genome shotgun (WGS) entry which is preliminary data.</text>
</comment>
<evidence type="ECO:0000256" key="1">
    <source>
        <dbReference type="SAM" id="MobiDB-lite"/>
    </source>
</evidence>
<dbReference type="Pfam" id="PF05699">
    <property type="entry name" value="Dimer_Tnp_hAT"/>
    <property type="match status" value="1"/>
</dbReference>
<protein>
    <submittedName>
        <fullName evidence="3">SCAN domain-containing 3-like isoform X2</fullName>
    </submittedName>
</protein>
<evidence type="ECO:0000313" key="4">
    <source>
        <dbReference type="Proteomes" id="UP000290572"/>
    </source>
</evidence>
<dbReference type="InterPro" id="IPR008906">
    <property type="entry name" value="HATC_C_dom"/>
</dbReference>
<reference evidence="3 4" key="1">
    <citation type="submission" date="2018-03" db="EMBL/GenBank/DDBJ databases">
        <title>Draft genome sequence of Rohu Carp (Labeo rohita).</title>
        <authorList>
            <person name="Das P."/>
            <person name="Kushwaha B."/>
            <person name="Joshi C.G."/>
            <person name="Kumar D."/>
            <person name="Nagpure N.S."/>
            <person name="Sahoo L."/>
            <person name="Das S.P."/>
            <person name="Bit A."/>
            <person name="Patnaik S."/>
            <person name="Meher P.K."/>
            <person name="Jayasankar P."/>
            <person name="Koringa P.G."/>
            <person name="Patel N.V."/>
            <person name="Hinsu A.T."/>
            <person name="Kumar R."/>
            <person name="Pandey M."/>
            <person name="Agarwal S."/>
            <person name="Srivastava S."/>
            <person name="Singh M."/>
            <person name="Iquebal M.A."/>
            <person name="Jaiswal S."/>
            <person name="Angadi U.B."/>
            <person name="Kumar N."/>
            <person name="Raza M."/>
            <person name="Shah T.M."/>
            <person name="Rai A."/>
            <person name="Jena J.K."/>
        </authorList>
    </citation>
    <scope>NUCLEOTIDE SEQUENCE [LARGE SCALE GENOMIC DNA]</scope>
    <source>
        <strain evidence="3">DASCIFA01</strain>
        <tissue evidence="3">Testis</tissue>
    </source>
</reference>
<evidence type="ECO:0000313" key="3">
    <source>
        <dbReference type="EMBL" id="RXN22022.1"/>
    </source>
</evidence>
<dbReference type="GO" id="GO:0046983">
    <property type="term" value="F:protein dimerization activity"/>
    <property type="evidence" value="ECO:0007669"/>
    <property type="project" value="InterPro"/>
</dbReference>
<keyword evidence="4" id="KW-1185">Reference proteome</keyword>
<organism evidence="3 4">
    <name type="scientific">Labeo rohita</name>
    <name type="common">Indian major carp</name>
    <name type="synonym">Cyprinus rohita</name>
    <dbReference type="NCBI Taxonomy" id="84645"/>
    <lineage>
        <taxon>Eukaryota</taxon>
        <taxon>Metazoa</taxon>
        <taxon>Chordata</taxon>
        <taxon>Craniata</taxon>
        <taxon>Vertebrata</taxon>
        <taxon>Euteleostomi</taxon>
        <taxon>Actinopterygii</taxon>
        <taxon>Neopterygii</taxon>
        <taxon>Teleostei</taxon>
        <taxon>Ostariophysi</taxon>
        <taxon>Cypriniformes</taxon>
        <taxon>Cyprinidae</taxon>
        <taxon>Labeoninae</taxon>
        <taxon>Labeonini</taxon>
        <taxon>Labeo</taxon>
    </lineage>
</organism>
<evidence type="ECO:0000259" key="2">
    <source>
        <dbReference type="Pfam" id="PF05699"/>
    </source>
</evidence>
<dbReference type="PANTHER" id="PTHR45913">
    <property type="entry name" value="EPM2A-INTERACTING PROTEIN 1"/>
    <property type="match status" value="1"/>
</dbReference>
<feature type="region of interest" description="Disordered" evidence="1">
    <location>
        <begin position="584"/>
        <end position="643"/>
    </location>
</feature>